<evidence type="ECO:0000313" key="1">
    <source>
        <dbReference type="EMBL" id="KHJ56271.1"/>
    </source>
</evidence>
<dbReference type="InterPro" id="IPR036619">
    <property type="entry name" value="NinB_sf"/>
</dbReference>
<sequence>MSRMSIIIQHPADRERMANIAWSIADGSRVEIKAPRRSLPQNDRMWAMLTSIAAQARHNGREYSTEQWKVIFMHACGREVQFLPALDGSTFVPWGQSSSDLSVSEMSDLIEFMKAWGAQNGVVFQDDTEVAG</sequence>
<evidence type="ECO:0000313" key="2">
    <source>
        <dbReference type="Proteomes" id="UP000030826"/>
    </source>
</evidence>
<protein>
    <recommendedName>
        <fullName evidence="3">NinB family protein</fullName>
    </recommendedName>
</protein>
<dbReference type="EMBL" id="JRFJ01000001">
    <property type="protein sequence ID" value="KHJ56271.1"/>
    <property type="molecule type" value="Genomic_DNA"/>
</dbReference>
<dbReference type="Gene3D" id="1.10.3790.10">
    <property type="entry name" value="NinB"/>
    <property type="match status" value="1"/>
</dbReference>
<gene>
    <name evidence="1" type="ORF">LA66_06795</name>
</gene>
<name>A0A0B1QA69_9HYPH</name>
<evidence type="ECO:0008006" key="3">
    <source>
        <dbReference type="Google" id="ProtNLM"/>
    </source>
</evidence>
<dbReference type="Pfam" id="PF05772">
    <property type="entry name" value="NinB"/>
    <property type="match status" value="1"/>
</dbReference>
<dbReference type="InterPro" id="IPR008711">
    <property type="entry name" value="Recombinase_NinB"/>
</dbReference>
<organism evidence="1 2">
    <name type="scientific">Aureimonas altamirensis</name>
    <dbReference type="NCBI Taxonomy" id="370622"/>
    <lineage>
        <taxon>Bacteria</taxon>
        <taxon>Pseudomonadati</taxon>
        <taxon>Pseudomonadota</taxon>
        <taxon>Alphaproteobacteria</taxon>
        <taxon>Hyphomicrobiales</taxon>
        <taxon>Aurantimonadaceae</taxon>
        <taxon>Aureimonas</taxon>
    </lineage>
</organism>
<dbReference type="AlphaFoldDB" id="A0A0B1QA69"/>
<proteinExistence type="predicted"/>
<dbReference type="SUPFAM" id="SSF103370">
    <property type="entry name" value="NinB"/>
    <property type="match status" value="1"/>
</dbReference>
<dbReference type="OrthoDB" id="7210800at2"/>
<dbReference type="STRING" id="370622.LA66_06795"/>
<comment type="caution">
    <text evidence="1">The sequence shown here is derived from an EMBL/GenBank/DDBJ whole genome shotgun (WGS) entry which is preliminary data.</text>
</comment>
<dbReference type="Proteomes" id="UP000030826">
    <property type="component" value="Unassembled WGS sequence"/>
</dbReference>
<reference evidence="1 2" key="1">
    <citation type="submission" date="2014-09" db="EMBL/GenBank/DDBJ databases">
        <title>Isolation and characterization of Aurantimonas altamirensis ON-56566 from clinical sample following a dog bite.</title>
        <authorList>
            <person name="Eshaghi A."/>
            <person name="Li A."/>
            <person name="Shahinas D."/>
            <person name="Bahn P."/>
            <person name="Kus J.V."/>
            <person name="Patel S.N."/>
        </authorList>
    </citation>
    <scope>NUCLEOTIDE SEQUENCE [LARGE SCALE GENOMIC DNA]</scope>
    <source>
        <strain evidence="1 2">ON-56566</strain>
    </source>
</reference>
<accession>A0A0B1QA69</accession>